<gene>
    <name evidence="2" type="ORF">ACO22_04563</name>
</gene>
<dbReference type="VEuPathDB" id="FungiDB:PADG_08162"/>
<dbReference type="VEuPathDB" id="FungiDB:PABG_07498"/>
<dbReference type="PANTHER" id="PTHR34673:SF1">
    <property type="entry name" value="COLD-REGULATED PROTEIN"/>
    <property type="match status" value="1"/>
</dbReference>
<evidence type="ECO:0000313" key="3">
    <source>
        <dbReference type="Proteomes" id="UP000242814"/>
    </source>
</evidence>
<evidence type="ECO:0000313" key="2">
    <source>
        <dbReference type="EMBL" id="ODH26513.1"/>
    </source>
</evidence>
<protein>
    <recommendedName>
        <fullName evidence="1">HNH nuclease domain-containing protein</fullName>
    </recommendedName>
</protein>
<proteinExistence type="predicted"/>
<dbReference type="EMBL" id="LZYO01000184">
    <property type="protein sequence ID" value="ODH26513.1"/>
    <property type="molecule type" value="Genomic_DNA"/>
</dbReference>
<dbReference type="PANTHER" id="PTHR34673">
    <property type="entry name" value="COLD-REGULATED PROTEIN"/>
    <property type="match status" value="1"/>
</dbReference>
<name>A0A1D2JCV2_PARBR</name>
<dbReference type="AlphaFoldDB" id="A0A1D2JCV2"/>
<reference evidence="2 3" key="1">
    <citation type="submission" date="2016-06" db="EMBL/GenBank/DDBJ databases">
        <authorList>
            <person name="Kjaerup R.B."/>
            <person name="Dalgaard T.S."/>
            <person name="Juul-Madsen H.R."/>
        </authorList>
    </citation>
    <scope>NUCLEOTIDE SEQUENCE [LARGE SCALE GENOMIC DNA]</scope>
    <source>
        <strain evidence="2 3">Pb300</strain>
    </source>
</reference>
<comment type="caution">
    <text evidence="2">The sequence shown here is derived from an EMBL/GenBank/DDBJ whole genome shotgun (WGS) entry which is preliminary data.</text>
</comment>
<evidence type="ECO:0000259" key="1">
    <source>
        <dbReference type="Pfam" id="PF13391"/>
    </source>
</evidence>
<organism evidence="2 3">
    <name type="scientific">Paracoccidioides brasiliensis</name>
    <dbReference type="NCBI Taxonomy" id="121759"/>
    <lineage>
        <taxon>Eukaryota</taxon>
        <taxon>Fungi</taxon>
        <taxon>Dikarya</taxon>
        <taxon>Ascomycota</taxon>
        <taxon>Pezizomycotina</taxon>
        <taxon>Eurotiomycetes</taxon>
        <taxon>Eurotiomycetidae</taxon>
        <taxon>Onygenales</taxon>
        <taxon>Ajellomycetaceae</taxon>
        <taxon>Paracoccidioides</taxon>
    </lineage>
</organism>
<sequence>MKYLTGSLAQRQLLKNKIGAPAAMRYTVQSSLMNQVSNPSRCLFPGFPIPICFQCGTTQNPCRCKVVGPTLEYWPRHLTYLNPLLGIKLLPSTMDDVPDVPDIPEELEDKEILFSGDFTAEELSARAELYEKINVAVNGYMNVPFGSWDCLTFQLREINYKIRLNELECRVSERIFAPAEDSVEFARKVKHYREERLVYFGERDRLGREMWHLFRNTIGEKPDAKRAENRQAKFADLVLSLTEDITPEEQQTFVNNLENAYCPEGSPEGEVWCPITVGWIKKSDVGAAHIFPTIAGQGNMVLVFAEGPDIDINGAKNGLFLPPRVKEAFEKFQIVIIPEDVSANPPEFEFRVLDTSLHSQMGTQDMTFNELNQRKLIFQPENAFRPSMQYLHFHFAVAMLLRSRRGGASDKLPDWVTSGLRGVWEDPTIIICEDLLLGFVQALEAYWEESERDRAEKQRLLEDDAENKM</sequence>
<dbReference type="Proteomes" id="UP000242814">
    <property type="component" value="Unassembled WGS sequence"/>
</dbReference>
<feature type="domain" description="HNH nuclease" evidence="1">
    <location>
        <begin position="284"/>
        <end position="336"/>
    </location>
</feature>
<dbReference type="Pfam" id="PF13391">
    <property type="entry name" value="HNH_2"/>
    <property type="match status" value="1"/>
</dbReference>
<accession>A0A1D2JCV2</accession>
<dbReference type="InterPro" id="IPR003615">
    <property type="entry name" value="HNH_nuc"/>
</dbReference>